<evidence type="ECO:0000256" key="1">
    <source>
        <dbReference type="SAM" id="MobiDB-lite"/>
    </source>
</evidence>
<sequence>MQTVGPIHTLEQCLNRMQTVGPIHTLEQCLNRMQTVGPIHTLEQCLNRMQTNLITSNDNNRSRRSVISGTWGRRANSSRRPGSSGHRRRVESETRLLPTLRSQAEKAFEGKPKLQNKSARLRHAALQKEAAFPAAPS</sequence>
<dbReference type="AlphaFoldDB" id="A0AAD7WXZ6"/>
<evidence type="ECO:0000313" key="3">
    <source>
        <dbReference type="Proteomes" id="UP001221898"/>
    </source>
</evidence>
<evidence type="ECO:0000313" key="2">
    <source>
        <dbReference type="EMBL" id="KAJ8413786.1"/>
    </source>
</evidence>
<dbReference type="Proteomes" id="UP001221898">
    <property type="component" value="Unassembled WGS sequence"/>
</dbReference>
<name>A0AAD7WXZ6_9TELE</name>
<organism evidence="2 3">
    <name type="scientific">Aldrovandia affinis</name>
    <dbReference type="NCBI Taxonomy" id="143900"/>
    <lineage>
        <taxon>Eukaryota</taxon>
        <taxon>Metazoa</taxon>
        <taxon>Chordata</taxon>
        <taxon>Craniata</taxon>
        <taxon>Vertebrata</taxon>
        <taxon>Euteleostomi</taxon>
        <taxon>Actinopterygii</taxon>
        <taxon>Neopterygii</taxon>
        <taxon>Teleostei</taxon>
        <taxon>Notacanthiformes</taxon>
        <taxon>Halosauridae</taxon>
        <taxon>Aldrovandia</taxon>
    </lineage>
</organism>
<feature type="compositionally biased region" description="Basic and acidic residues" evidence="1">
    <location>
        <begin position="103"/>
        <end position="112"/>
    </location>
</feature>
<protein>
    <submittedName>
        <fullName evidence="2">Uncharacterized protein</fullName>
    </submittedName>
</protein>
<gene>
    <name evidence="2" type="ORF">AAFF_G00063840</name>
</gene>
<reference evidence="2" key="1">
    <citation type="journal article" date="2023" name="Science">
        <title>Genome structures resolve the early diversification of teleost fishes.</title>
        <authorList>
            <person name="Parey E."/>
            <person name="Louis A."/>
            <person name="Montfort J."/>
            <person name="Bouchez O."/>
            <person name="Roques C."/>
            <person name="Iampietro C."/>
            <person name="Lluch J."/>
            <person name="Castinel A."/>
            <person name="Donnadieu C."/>
            <person name="Desvignes T."/>
            <person name="Floi Bucao C."/>
            <person name="Jouanno E."/>
            <person name="Wen M."/>
            <person name="Mejri S."/>
            <person name="Dirks R."/>
            <person name="Jansen H."/>
            <person name="Henkel C."/>
            <person name="Chen W.J."/>
            <person name="Zahm M."/>
            <person name="Cabau C."/>
            <person name="Klopp C."/>
            <person name="Thompson A.W."/>
            <person name="Robinson-Rechavi M."/>
            <person name="Braasch I."/>
            <person name="Lecointre G."/>
            <person name="Bobe J."/>
            <person name="Postlethwait J.H."/>
            <person name="Berthelot C."/>
            <person name="Roest Crollius H."/>
            <person name="Guiguen Y."/>
        </authorList>
    </citation>
    <scope>NUCLEOTIDE SEQUENCE</scope>
    <source>
        <strain evidence="2">NC1722</strain>
    </source>
</reference>
<feature type="region of interest" description="Disordered" evidence="1">
    <location>
        <begin position="56"/>
        <end position="137"/>
    </location>
</feature>
<accession>A0AAD7WXZ6</accession>
<comment type="caution">
    <text evidence="2">The sequence shown here is derived from an EMBL/GenBank/DDBJ whole genome shotgun (WGS) entry which is preliminary data.</text>
</comment>
<keyword evidence="3" id="KW-1185">Reference proteome</keyword>
<proteinExistence type="predicted"/>
<dbReference type="EMBL" id="JAINUG010000014">
    <property type="protein sequence ID" value="KAJ8413786.1"/>
    <property type="molecule type" value="Genomic_DNA"/>
</dbReference>